<evidence type="ECO:0000313" key="19">
    <source>
        <dbReference type="Proteomes" id="UP000799770"/>
    </source>
</evidence>
<evidence type="ECO:0000256" key="8">
    <source>
        <dbReference type="ARBA" id="ARBA00023008"/>
    </source>
</evidence>
<dbReference type="InterPro" id="IPR049892">
    <property type="entry name" value="AA9"/>
</dbReference>
<dbReference type="Pfam" id="PF03443">
    <property type="entry name" value="AA9"/>
    <property type="match status" value="1"/>
</dbReference>
<dbReference type="EC" id="1.14.99.56" evidence="15"/>
<dbReference type="PANTHER" id="PTHR33353:SF10">
    <property type="entry name" value="ENDO-BETA-1,4-GLUCANASE D"/>
    <property type="match status" value="1"/>
</dbReference>
<dbReference type="GO" id="GO:0016787">
    <property type="term" value="F:hydrolase activity"/>
    <property type="evidence" value="ECO:0007669"/>
    <property type="project" value="UniProtKB-KW"/>
</dbReference>
<dbReference type="CDD" id="cd21175">
    <property type="entry name" value="LPMO_AA9"/>
    <property type="match status" value="1"/>
</dbReference>
<sequence length="240" mass="25079">MKLISTVVAVTAFTSTAVAHWNYDRLIHNGAIVGDYYTYIRRTTNSNSPITDLSSTDFRCNAGGASGSATQTYTVKAGDSVGFMVNTEFGHPGPQQVYLSKAPALAKDYDGSGAWAKIYSATTSSATTDGLQWATNGIKSFVFNIPSSTPAGEYLVRAEGLALHGAGTTGGAQWYIGCAQIKVTGSGTGKLSPTVSFPGAYKADAPGILINIYYPTPTNYTVPGPAIWGGASEVHAVKQL</sequence>
<evidence type="ECO:0000256" key="7">
    <source>
        <dbReference type="ARBA" id="ARBA00023002"/>
    </source>
</evidence>
<reference evidence="18" key="1">
    <citation type="journal article" date="2020" name="Stud. Mycol.">
        <title>101 Dothideomycetes genomes: a test case for predicting lifestyles and emergence of pathogens.</title>
        <authorList>
            <person name="Haridas S."/>
            <person name="Albert R."/>
            <person name="Binder M."/>
            <person name="Bloem J."/>
            <person name="Labutti K."/>
            <person name="Salamov A."/>
            <person name="Andreopoulos B."/>
            <person name="Baker S."/>
            <person name="Barry K."/>
            <person name="Bills G."/>
            <person name="Bluhm B."/>
            <person name="Cannon C."/>
            <person name="Castanera R."/>
            <person name="Culley D."/>
            <person name="Daum C."/>
            <person name="Ezra D."/>
            <person name="Gonzalez J."/>
            <person name="Henrissat B."/>
            <person name="Kuo A."/>
            <person name="Liang C."/>
            <person name="Lipzen A."/>
            <person name="Lutzoni F."/>
            <person name="Magnuson J."/>
            <person name="Mondo S."/>
            <person name="Nolan M."/>
            <person name="Ohm R."/>
            <person name="Pangilinan J."/>
            <person name="Park H.-J."/>
            <person name="Ramirez L."/>
            <person name="Alfaro M."/>
            <person name="Sun H."/>
            <person name="Tritt A."/>
            <person name="Yoshinaga Y."/>
            <person name="Zwiers L.-H."/>
            <person name="Turgeon B."/>
            <person name="Goodwin S."/>
            <person name="Spatafora J."/>
            <person name="Crous P."/>
            <person name="Grigoriev I."/>
        </authorList>
    </citation>
    <scope>NUCLEOTIDE SEQUENCE</scope>
    <source>
        <strain evidence="18">CBS 627.86</strain>
    </source>
</reference>
<dbReference type="EMBL" id="ML977340">
    <property type="protein sequence ID" value="KAF2109957.1"/>
    <property type="molecule type" value="Genomic_DNA"/>
</dbReference>
<keyword evidence="4" id="KW-0479">Metal-binding</keyword>
<proteinExistence type="inferred from homology"/>
<dbReference type="OrthoDB" id="6038816at2759"/>
<organism evidence="18 19">
    <name type="scientific">Lophiotrema nucula</name>
    <dbReference type="NCBI Taxonomy" id="690887"/>
    <lineage>
        <taxon>Eukaryota</taxon>
        <taxon>Fungi</taxon>
        <taxon>Dikarya</taxon>
        <taxon>Ascomycota</taxon>
        <taxon>Pezizomycotina</taxon>
        <taxon>Dothideomycetes</taxon>
        <taxon>Pleosporomycetidae</taxon>
        <taxon>Pleosporales</taxon>
        <taxon>Lophiotremataceae</taxon>
        <taxon>Lophiotrema</taxon>
    </lineage>
</organism>
<evidence type="ECO:0000256" key="11">
    <source>
        <dbReference type="ARBA" id="ARBA00023277"/>
    </source>
</evidence>
<keyword evidence="5 16" id="KW-0732">Signal</keyword>
<gene>
    <name evidence="18" type="ORF">BDV96DRAFT_528784</name>
</gene>
<keyword evidence="12" id="KW-0624">Polysaccharide degradation</keyword>
<comment type="cofactor">
    <cofactor evidence="1">
        <name>Cu(2+)</name>
        <dbReference type="ChEBI" id="CHEBI:29036"/>
    </cofactor>
</comment>
<keyword evidence="19" id="KW-1185">Reference proteome</keyword>
<evidence type="ECO:0000256" key="5">
    <source>
        <dbReference type="ARBA" id="ARBA00022729"/>
    </source>
</evidence>
<feature type="domain" description="Auxiliary Activity family 9 catalytic" evidence="17">
    <location>
        <begin position="23"/>
        <end position="220"/>
    </location>
</feature>
<keyword evidence="8" id="KW-0186">Copper</keyword>
<keyword evidence="18" id="KW-0378">Hydrolase</keyword>
<dbReference type="GO" id="GO:0005576">
    <property type="term" value="C:extracellular region"/>
    <property type="evidence" value="ECO:0007669"/>
    <property type="project" value="UniProtKB-SubCell"/>
</dbReference>
<name>A0A6A5YTW0_9PLEO</name>
<evidence type="ECO:0000259" key="17">
    <source>
        <dbReference type="Pfam" id="PF03443"/>
    </source>
</evidence>
<comment type="subcellular location">
    <subcellularLocation>
        <location evidence="2">Secreted</location>
    </subcellularLocation>
</comment>
<dbReference type="GO" id="GO:0046872">
    <property type="term" value="F:metal ion binding"/>
    <property type="evidence" value="ECO:0007669"/>
    <property type="project" value="UniProtKB-KW"/>
</dbReference>
<evidence type="ECO:0000256" key="16">
    <source>
        <dbReference type="SAM" id="SignalP"/>
    </source>
</evidence>
<accession>A0A6A5YTW0</accession>
<evidence type="ECO:0000256" key="2">
    <source>
        <dbReference type="ARBA" id="ARBA00004613"/>
    </source>
</evidence>
<evidence type="ECO:0000256" key="15">
    <source>
        <dbReference type="ARBA" id="ARBA00047174"/>
    </source>
</evidence>
<evidence type="ECO:0000256" key="9">
    <source>
        <dbReference type="ARBA" id="ARBA00023033"/>
    </source>
</evidence>
<dbReference type="PANTHER" id="PTHR33353">
    <property type="entry name" value="PUTATIVE (AFU_ORTHOLOGUE AFUA_1G12560)-RELATED"/>
    <property type="match status" value="1"/>
</dbReference>
<keyword evidence="7" id="KW-0560">Oxidoreductase</keyword>
<comment type="catalytic activity">
    <reaction evidence="14">
        <text>[(1-&gt;4)-beta-D-glucosyl]n+m + reduced acceptor + O2 = 4-dehydro-beta-D-glucosyl-[(1-&gt;4)-beta-D-glucosyl]n-1 + [(1-&gt;4)-beta-D-glucosyl]m + acceptor + H2O.</text>
        <dbReference type="EC" id="1.14.99.56"/>
    </reaction>
</comment>
<evidence type="ECO:0000256" key="10">
    <source>
        <dbReference type="ARBA" id="ARBA00023157"/>
    </source>
</evidence>
<keyword evidence="10" id="KW-1015">Disulfide bond</keyword>
<evidence type="ECO:0000313" key="18">
    <source>
        <dbReference type="EMBL" id="KAF2109957.1"/>
    </source>
</evidence>
<feature type="chain" id="PRO_5025399657" description="lytic cellulose monooxygenase (C4-dehydrogenating)" evidence="16">
    <location>
        <begin position="20"/>
        <end position="240"/>
    </location>
</feature>
<keyword evidence="11" id="KW-0119">Carbohydrate metabolism</keyword>
<dbReference type="AlphaFoldDB" id="A0A6A5YTW0"/>
<protein>
    <recommendedName>
        <fullName evidence="15">lytic cellulose monooxygenase (C4-dehydrogenating)</fullName>
        <ecNumber evidence="15">1.14.99.56</ecNumber>
    </recommendedName>
</protein>
<comment type="similarity">
    <text evidence="13">Belongs to the polysaccharide monooxygenase AA9 family.</text>
</comment>
<evidence type="ECO:0000256" key="13">
    <source>
        <dbReference type="ARBA" id="ARBA00044502"/>
    </source>
</evidence>
<evidence type="ECO:0000256" key="3">
    <source>
        <dbReference type="ARBA" id="ARBA00022525"/>
    </source>
</evidence>
<evidence type="ECO:0000256" key="4">
    <source>
        <dbReference type="ARBA" id="ARBA00022723"/>
    </source>
</evidence>
<dbReference type="GO" id="GO:0030245">
    <property type="term" value="P:cellulose catabolic process"/>
    <property type="evidence" value="ECO:0007669"/>
    <property type="project" value="UniProtKB-KW"/>
</dbReference>
<dbReference type="InterPro" id="IPR005103">
    <property type="entry name" value="AA9_LPMO"/>
</dbReference>
<evidence type="ECO:0000256" key="14">
    <source>
        <dbReference type="ARBA" id="ARBA00045077"/>
    </source>
</evidence>
<keyword evidence="6" id="KW-0136">Cellulose degradation</keyword>
<evidence type="ECO:0000256" key="1">
    <source>
        <dbReference type="ARBA" id="ARBA00001973"/>
    </source>
</evidence>
<dbReference type="GO" id="GO:0004497">
    <property type="term" value="F:monooxygenase activity"/>
    <property type="evidence" value="ECO:0007669"/>
    <property type="project" value="UniProtKB-KW"/>
</dbReference>
<feature type="signal peptide" evidence="16">
    <location>
        <begin position="1"/>
        <end position="19"/>
    </location>
</feature>
<keyword evidence="9" id="KW-0503">Monooxygenase</keyword>
<evidence type="ECO:0000256" key="12">
    <source>
        <dbReference type="ARBA" id="ARBA00023326"/>
    </source>
</evidence>
<evidence type="ECO:0000256" key="6">
    <source>
        <dbReference type="ARBA" id="ARBA00023001"/>
    </source>
</evidence>
<dbReference type="Gene3D" id="2.70.50.70">
    <property type="match status" value="1"/>
</dbReference>
<keyword evidence="3" id="KW-0964">Secreted</keyword>
<dbReference type="Proteomes" id="UP000799770">
    <property type="component" value="Unassembled WGS sequence"/>
</dbReference>